<dbReference type="GO" id="GO:0090729">
    <property type="term" value="F:toxin activity"/>
    <property type="evidence" value="ECO:0007669"/>
    <property type="project" value="UniProtKB-KW"/>
</dbReference>
<evidence type="ECO:0000256" key="2">
    <source>
        <dbReference type="ARBA" id="ARBA00022729"/>
    </source>
</evidence>
<evidence type="ECO:0000313" key="8">
    <source>
        <dbReference type="EMBL" id="PHH62283.1"/>
    </source>
</evidence>
<dbReference type="Pfam" id="PF01375">
    <property type="entry name" value="Enterotoxin_a"/>
    <property type="match status" value="1"/>
</dbReference>
<evidence type="ECO:0000256" key="7">
    <source>
        <dbReference type="SAM" id="SignalP"/>
    </source>
</evidence>
<keyword evidence="9" id="KW-1185">Reference proteome</keyword>
<keyword evidence="5" id="KW-0175">Coiled coil</keyword>
<evidence type="ECO:0000256" key="1">
    <source>
        <dbReference type="ARBA" id="ARBA00022656"/>
    </source>
</evidence>
<dbReference type="EMBL" id="NJET01000076">
    <property type="protein sequence ID" value="PHH62283.1"/>
    <property type="molecule type" value="Genomic_DNA"/>
</dbReference>
<keyword evidence="4" id="KW-1015">Disulfide bond</keyword>
<evidence type="ECO:0000313" key="9">
    <source>
        <dbReference type="Proteomes" id="UP000226192"/>
    </source>
</evidence>
<evidence type="ECO:0000256" key="4">
    <source>
        <dbReference type="ARBA" id="ARBA00023157"/>
    </source>
</evidence>
<dbReference type="STRING" id="1399860.A0A2C5Y3Q4"/>
<dbReference type="OrthoDB" id="10532236at2759"/>
<dbReference type="Proteomes" id="UP000226192">
    <property type="component" value="Unassembled WGS sequence"/>
</dbReference>
<feature type="signal peptide" evidence="7">
    <location>
        <begin position="1"/>
        <end position="19"/>
    </location>
</feature>
<evidence type="ECO:0000256" key="3">
    <source>
        <dbReference type="ARBA" id="ARBA00023026"/>
    </source>
</evidence>
<proteinExistence type="predicted"/>
<feature type="chain" id="PRO_5013152170" evidence="7">
    <location>
        <begin position="20"/>
        <end position="689"/>
    </location>
</feature>
<dbReference type="Gene3D" id="3.90.210.10">
    <property type="entry name" value="Heat-Labile Enterotoxin, subunit A"/>
    <property type="match status" value="1"/>
</dbReference>
<evidence type="ECO:0000256" key="5">
    <source>
        <dbReference type="SAM" id="Coils"/>
    </source>
</evidence>
<reference evidence="8 9" key="1">
    <citation type="submission" date="2017-06" db="EMBL/GenBank/DDBJ databases">
        <title>Ant-infecting Ophiocordyceps genomes reveal a high diversity of potential behavioral manipulation genes and a possible major role for enterotoxins.</title>
        <authorList>
            <person name="De Bekker C."/>
            <person name="Evans H.C."/>
            <person name="Brachmann A."/>
            <person name="Hughes D.P."/>
        </authorList>
    </citation>
    <scope>NUCLEOTIDE SEQUENCE [LARGE SCALE GENOMIC DNA]</scope>
    <source>
        <strain evidence="8 9">Map64</strain>
    </source>
</reference>
<name>A0A2C5Y3Q4_9HYPO</name>
<comment type="caution">
    <text evidence="8">The sequence shown here is derived from an EMBL/GenBank/DDBJ whole genome shotgun (WGS) entry which is preliminary data.</text>
</comment>
<dbReference type="SUPFAM" id="SSF56399">
    <property type="entry name" value="ADP-ribosylation"/>
    <property type="match status" value="1"/>
</dbReference>
<gene>
    <name evidence="8" type="ORF">CDD81_7271</name>
</gene>
<protein>
    <submittedName>
        <fullName evidence="8">Putative enterotoxin</fullName>
    </submittedName>
</protein>
<organism evidence="8 9">
    <name type="scientific">Ophiocordyceps australis</name>
    <dbReference type="NCBI Taxonomy" id="1399860"/>
    <lineage>
        <taxon>Eukaryota</taxon>
        <taxon>Fungi</taxon>
        <taxon>Dikarya</taxon>
        <taxon>Ascomycota</taxon>
        <taxon>Pezizomycotina</taxon>
        <taxon>Sordariomycetes</taxon>
        <taxon>Hypocreomycetidae</taxon>
        <taxon>Hypocreales</taxon>
        <taxon>Ophiocordycipitaceae</taxon>
        <taxon>Ophiocordyceps</taxon>
    </lineage>
</organism>
<keyword evidence="3" id="KW-0843">Virulence</keyword>
<feature type="coiled-coil region" evidence="5">
    <location>
        <begin position="482"/>
        <end position="522"/>
    </location>
</feature>
<feature type="region of interest" description="Disordered" evidence="6">
    <location>
        <begin position="28"/>
        <end position="53"/>
    </location>
</feature>
<keyword evidence="2 7" id="KW-0732">Signal</keyword>
<keyword evidence="1" id="KW-0800">Toxin</keyword>
<accession>A0A2C5Y3Q4</accession>
<dbReference type="AlphaFoldDB" id="A0A2C5Y3Q4"/>
<evidence type="ECO:0000256" key="6">
    <source>
        <dbReference type="SAM" id="MobiDB-lite"/>
    </source>
</evidence>
<dbReference type="InterPro" id="IPR001144">
    <property type="entry name" value="Enterotoxin_A"/>
</dbReference>
<sequence length="689" mass="75595">MYIPSPILFWLLICHLCQAALPSSTINTLSKREVSPEPEEFTRTPHVSEEETDTLAEEEIEEQPTSRHVYFASPFSPTEVEAHGGYAPRLAPTPEGFGLEFHANNPDGPSAYLSTYASREQAVAAYGNQKGWVAVIKKSPNMFNLFSTLGNREDMQGVYAALGGVRYGQIKGWFLSEPGHDTLDLTPNTHFDPAYDMLKPSEDAIPEMAGFPIDSPMWDSSPWNLYKPRQGSTPEQYAKLLEKRAIGFMNSKDLGLALGWTDGQFPLFQQLPESVGAVVLKLAKRAASETKTSAYKVFHASRRGYRGIDETYKVAETMRVATEDAVRGAATVAELTMQRDFLGRLLFQSARADAFSARVVAAQTEAQLDVDMMAGLMSEWHTMRPREFGMTETDLVPRLKQTMERIKVIKARNDVKMDQNSLKQRAVRAEPTTDSTTPNDLIWVPKWEKRLVAEGLELQVLGQEMTALQSVLRAVDTNMKKLQKIQTTFEQAAEKVEAAKRKKEMQDAKARAIDKLAKQADKLSGSSWSKSATVAGLTITGLTLAAFGLGGAVATAKSAAGGAVASVAAWKTPEEFGEAVIAGTAPQPSAQEFADSIVRMVAQQPIQVEAAEVEHLLREATSRIVSKSAAKAADKVALLAKRRRLARRSTQTASPEARFWLAAAQRAAEKGARKAYSLADSKLQVPQQP</sequence>
<feature type="compositionally biased region" description="Basic and acidic residues" evidence="6">
    <location>
        <begin position="30"/>
        <end position="49"/>
    </location>
</feature>